<dbReference type="InterPro" id="IPR036397">
    <property type="entry name" value="RNaseH_sf"/>
</dbReference>
<dbReference type="WBParaSite" id="PgB15_g007_t02">
    <property type="protein sequence ID" value="PgB15_g007_t02"/>
    <property type="gene ID" value="PgB15_g007"/>
</dbReference>
<dbReference type="SMART" id="SM00950">
    <property type="entry name" value="Piwi"/>
    <property type="match status" value="1"/>
</dbReference>
<feature type="domain" description="PAZ" evidence="2">
    <location>
        <begin position="294"/>
        <end position="399"/>
    </location>
</feature>
<evidence type="ECO:0000256" key="1">
    <source>
        <dbReference type="RuleBase" id="RU361178"/>
    </source>
</evidence>
<dbReference type="Gene3D" id="3.30.420.10">
    <property type="entry name" value="Ribonuclease H-like superfamily/Ribonuclease H"/>
    <property type="match status" value="1"/>
</dbReference>
<dbReference type="Proteomes" id="UP000887569">
    <property type="component" value="Unplaced"/>
</dbReference>
<dbReference type="SUPFAM" id="SSF53098">
    <property type="entry name" value="Ribonuclease H-like"/>
    <property type="match status" value="1"/>
</dbReference>
<evidence type="ECO:0000259" key="2">
    <source>
        <dbReference type="PROSITE" id="PS50821"/>
    </source>
</evidence>
<organism evidence="4 6">
    <name type="scientific">Parascaris univalens</name>
    <name type="common">Nematode worm</name>
    <dbReference type="NCBI Taxonomy" id="6257"/>
    <lineage>
        <taxon>Eukaryota</taxon>
        <taxon>Metazoa</taxon>
        <taxon>Ecdysozoa</taxon>
        <taxon>Nematoda</taxon>
        <taxon>Chromadorea</taxon>
        <taxon>Rhabditida</taxon>
        <taxon>Spirurina</taxon>
        <taxon>Ascaridomorpha</taxon>
        <taxon>Ascaridoidea</taxon>
        <taxon>Ascarididae</taxon>
        <taxon>Parascaris</taxon>
    </lineage>
</organism>
<reference evidence="5 6" key="1">
    <citation type="submission" date="2022-11" db="UniProtKB">
        <authorList>
            <consortium name="WormBaseParasite"/>
        </authorList>
    </citation>
    <scope>IDENTIFICATION</scope>
</reference>
<dbReference type="CDD" id="cd02846">
    <property type="entry name" value="PAZ_argonaute_like"/>
    <property type="match status" value="1"/>
</dbReference>
<dbReference type="InterPro" id="IPR003165">
    <property type="entry name" value="Piwi"/>
</dbReference>
<dbReference type="Pfam" id="PF02171">
    <property type="entry name" value="Piwi"/>
    <property type="match status" value="1"/>
</dbReference>
<dbReference type="PANTHER" id="PTHR22891">
    <property type="entry name" value="EUKARYOTIC TRANSLATION INITIATION FACTOR 2C"/>
    <property type="match status" value="1"/>
</dbReference>
<dbReference type="WBParaSite" id="PgB15_g007_t04">
    <property type="protein sequence ID" value="PgB15_g007_t04"/>
    <property type="gene ID" value="PgB15_g007"/>
</dbReference>
<dbReference type="CDD" id="cd02826">
    <property type="entry name" value="Piwi-like"/>
    <property type="match status" value="1"/>
</dbReference>
<proteinExistence type="inferred from homology"/>
<dbReference type="Gene3D" id="2.170.260.10">
    <property type="entry name" value="paz domain"/>
    <property type="match status" value="1"/>
</dbReference>
<dbReference type="SMART" id="SM00949">
    <property type="entry name" value="PAZ"/>
    <property type="match status" value="1"/>
</dbReference>
<evidence type="ECO:0000313" key="4">
    <source>
        <dbReference type="Proteomes" id="UP000887569"/>
    </source>
</evidence>
<dbReference type="PROSITE" id="PS50822">
    <property type="entry name" value="PIWI"/>
    <property type="match status" value="1"/>
</dbReference>
<dbReference type="SUPFAM" id="SSF101690">
    <property type="entry name" value="PAZ domain"/>
    <property type="match status" value="1"/>
</dbReference>
<dbReference type="InterPro" id="IPR012337">
    <property type="entry name" value="RNaseH-like_sf"/>
</dbReference>
<comment type="similarity">
    <text evidence="1">Belongs to the argonaute family.</text>
</comment>
<name>A0A914ZTH1_PARUN</name>
<accession>A0A914ZTH1</accession>
<dbReference type="Gene3D" id="3.40.50.2300">
    <property type="match status" value="1"/>
</dbReference>
<dbReference type="PROSITE" id="PS50821">
    <property type="entry name" value="PAZ"/>
    <property type="match status" value="1"/>
</dbReference>
<dbReference type="Pfam" id="PF02170">
    <property type="entry name" value="PAZ"/>
    <property type="match status" value="1"/>
</dbReference>
<feature type="domain" description="Piwi" evidence="3">
    <location>
        <begin position="592"/>
        <end position="887"/>
    </location>
</feature>
<protein>
    <submittedName>
        <fullName evidence="5 6">Uncharacterized protein</fullName>
    </submittedName>
</protein>
<dbReference type="WBParaSite" id="PgB15_g007_t03">
    <property type="protein sequence ID" value="PgB15_g007_t03"/>
    <property type="gene ID" value="PgB15_g007"/>
</dbReference>
<evidence type="ECO:0000259" key="3">
    <source>
        <dbReference type="PROSITE" id="PS50822"/>
    </source>
</evidence>
<keyword evidence="4" id="KW-1185">Reference proteome</keyword>
<dbReference type="AlphaFoldDB" id="A0A914ZTH1"/>
<evidence type="ECO:0000313" key="6">
    <source>
        <dbReference type="WBParaSite" id="PgB15_g007_t03"/>
    </source>
</evidence>
<dbReference type="InterPro" id="IPR057272">
    <property type="entry name" value="Piwi_nem"/>
</dbReference>
<dbReference type="InterPro" id="IPR003100">
    <property type="entry name" value="PAZ_dom"/>
</dbReference>
<dbReference type="WBParaSite" id="PgB15_g007_t05">
    <property type="protein sequence ID" value="PgB15_g007_t05"/>
    <property type="gene ID" value="PgB15_g007"/>
</dbReference>
<evidence type="ECO:0000313" key="5">
    <source>
        <dbReference type="WBParaSite" id="PgB15_g007_t02"/>
    </source>
</evidence>
<dbReference type="InterPro" id="IPR036085">
    <property type="entry name" value="PAZ_dom_sf"/>
</dbReference>
<dbReference type="GO" id="GO:0003723">
    <property type="term" value="F:RNA binding"/>
    <property type="evidence" value="ECO:0007669"/>
    <property type="project" value="InterPro"/>
</dbReference>
<sequence>MAAAGGMRKDVVEELAKKAERLEVRDVPVRFAEKVSPGRRLAETVELISNVWGVIPKKNVPVYRYDVRILEEFPPNASGDARIKEVTKQCREDFPSIERKNRCVAVFSRLMDREKAFFGKRESVVYDRASILYTLDRLQIGHDETRTFIVTPNELPEGTVSSDCVRVIFNIKQCTEDFQLTTTDLKQGVSLEGERTNRSLQQFFELLASQEAFFTEGRFVTYGTGQSFLFEPYEFGFRDEDMPPLPDGKYVGIGASKGVKLIEGPGGPGGIHAALVMDVKKAAFHVEQMSVAKKVAEIFKVDLARMSVDPSQIPQMKKLLKGLYVRCEYGKERVFVITNIATQNALQMRFKCEGGVVTVADYFASKYGIRLKYPQLPLVVEKRPTGESYYPMEKLIVCENQRVKQTQQSSAQVQAMIRACATLPIHRMRQTTAMTKAMKLDGTELNRWMREYNVGVTRNLTLKARVLPPPKIEYGRNQRTTVNIERTSWLASRNHYLLPAKCEKWHLIALVTASERFFSSDKFRAYARAFTNQCRQRGMEMADPMVVDYVRGAREQEVDVRMQKAKQMGATFVHFITSDMLKLHGHIKLVEMQLQIVTQDLTVRTASQAPQKWQTLDNIVNKTNLKLGGINFGLILENEIAQKWLMNEGRLVVGIDVAHPPLAAVRGIDKTAVPSVVGYSSNCKKFPLEFIGGYRYATANMEELTDNSIRDVVVDCIRKFQENRGKLPDHLFILRDGISEGQYKYVVLSEVEGVKKACGVVGGIGYRPNITYIIVTKLHNMRLFKKNINQQDKAAGQNIKPGTVVDKHIVNPVLSEFYLNSHSAFQGTAKTPRYTILFDTAKMPSDEIQAIVYALAYNHQIVNAAISLPAPVVIAARMASRGRSNYAVQFGESSESTEGGHERNIVELNVNMSYMDKPLSDCRFNA</sequence>